<dbReference type="Proteomes" id="UP000318521">
    <property type="component" value="Unassembled WGS sequence"/>
</dbReference>
<evidence type="ECO:0000313" key="2">
    <source>
        <dbReference type="Proteomes" id="UP000318521"/>
    </source>
</evidence>
<reference evidence="1 2" key="1">
    <citation type="submission" date="2019-07" db="EMBL/GenBank/DDBJ databases">
        <authorList>
            <person name="Park Y.J."/>
            <person name="Jeong S.E."/>
            <person name="Jung H.S."/>
        </authorList>
    </citation>
    <scope>NUCLEOTIDE SEQUENCE [LARGE SCALE GENOMIC DNA]</scope>
    <source>
        <strain evidence="2">P16(2019)</strain>
    </source>
</reference>
<dbReference type="Pfam" id="PF06475">
    <property type="entry name" value="Glycolipid_bind"/>
    <property type="match status" value="1"/>
</dbReference>
<dbReference type="AlphaFoldDB" id="A0A554A242"/>
<organism evidence="1 2">
    <name type="scientific">Alkalicoccobacillus porphyridii</name>
    <dbReference type="NCBI Taxonomy" id="2597270"/>
    <lineage>
        <taxon>Bacteria</taxon>
        <taxon>Bacillati</taxon>
        <taxon>Bacillota</taxon>
        <taxon>Bacilli</taxon>
        <taxon>Bacillales</taxon>
        <taxon>Bacillaceae</taxon>
        <taxon>Alkalicoccobacillus</taxon>
    </lineage>
</organism>
<proteinExistence type="predicted"/>
<name>A0A554A242_9BACI</name>
<accession>A0A554A242</accession>
<dbReference type="RefSeq" id="WP_143847296.1">
    <property type="nucleotide sequence ID" value="NZ_VLXZ01000002.1"/>
</dbReference>
<keyword evidence="2" id="KW-1185">Reference proteome</keyword>
<gene>
    <name evidence="1" type="ORF">FN960_04395</name>
</gene>
<dbReference type="EMBL" id="VLXZ01000002">
    <property type="protein sequence ID" value="TSB47762.1"/>
    <property type="molecule type" value="Genomic_DNA"/>
</dbReference>
<dbReference type="InterPro" id="IPR009467">
    <property type="entry name" value="Glycolipid-bd_prot_put"/>
</dbReference>
<comment type="caution">
    <text evidence="1">The sequence shown here is derived from an EMBL/GenBank/DDBJ whole genome shotgun (WGS) entry which is preliminary data.</text>
</comment>
<evidence type="ECO:0000313" key="1">
    <source>
        <dbReference type="EMBL" id="TSB47762.1"/>
    </source>
</evidence>
<dbReference type="SUPFAM" id="SSF159275">
    <property type="entry name" value="PA1994-like"/>
    <property type="match status" value="1"/>
</dbReference>
<dbReference type="OrthoDB" id="9814791at2"/>
<sequence length="185" mass="21605">MQATYIWENLEHKGMEYLKISSSSDRRVVTSTVIHTLETTKIEYEITLTKNWEFVQLILKNDQLDKELILNRNRNGTWREDNTAELDYLEGACDIDLSCTPFTNTLPINRCGWKKNEPIHFEMAYIDANDLSIRKVKQTYTLITQYRTERVFHYSSGSFQADILVNKEGIVTDYPDYFGLLSPST</sequence>
<protein>
    <recommendedName>
        <fullName evidence="3">Glycolipid-binding domain-containing protein</fullName>
    </recommendedName>
</protein>
<evidence type="ECO:0008006" key="3">
    <source>
        <dbReference type="Google" id="ProtNLM"/>
    </source>
</evidence>